<feature type="region of interest" description="Disordered" evidence="1">
    <location>
        <begin position="1"/>
        <end position="76"/>
    </location>
</feature>
<dbReference type="Proteomes" id="UP000657372">
    <property type="component" value="Unassembled WGS sequence"/>
</dbReference>
<dbReference type="EMBL" id="JADOEL010000033">
    <property type="protein sequence ID" value="MBF8179772.1"/>
    <property type="molecule type" value="Genomic_DNA"/>
</dbReference>
<reference evidence="2 3" key="1">
    <citation type="submission" date="2020-11" db="EMBL/GenBank/DDBJ databases">
        <title>WGS of Herminiimonas contaminans strain Marseille-Q4544 isolated from planarians Schmidtea mediterranea.</title>
        <authorList>
            <person name="Kangale L."/>
        </authorList>
    </citation>
    <scope>NUCLEOTIDE SEQUENCE [LARGE SCALE GENOMIC DNA]</scope>
    <source>
        <strain evidence="2 3">Marseille-Q4544</strain>
    </source>
</reference>
<evidence type="ECO:0000313" key="2">
    <source>
        <dbReference type="EMBL" id="MBF8179772.1"/>
    </source>
</evidence>
<gene>
    <name evidence="2" type="ORF">IXC47_18990</name>
</gene>
<comment type="caution">
    <text evidence="2">The sequence shown here is derived from an EMBL/GenBank/DDBJ whole genome shotgun (WGS) entry which is preliminary data.</text>
</comment>
<accession>A0ABS0EY55</accession>
<proteinExistence type="predicted"/>
<evidence type="ECO:0000256" key="1">
    <source>
        <dbReference type="SAM" id="MobiDB-lite"/>
    </source>
</evidence>
<evidence type="ECO:0000313" key="3">
    <source>
        <dbReference type="Proteomes" id="UP000657372"/>
    </source>
</evidence>
<organism evidence="2 3">
    <name type="scientific">Herminiimonas contaminans</name>
    <dbReference type="NCBI Taxonomy" id="1111140"/>
    <lineage>
        <taxon>Bacteria</taxon>
        <taxon>Pseudomonadati</taxon>
        <taxon>Pseudomonadota</taxon>
        <taxon>Betaproteobacteria</taxon>
        <taxon>Burkholderiales</taxon>
        <taxon>Oxalobacteraceae</taxon>
        <taxon>Herminiimonas</taxon>
    </lineage>
</organism>
<name>A0ABS0EY55_9BURK</name>
<protein>
    <submittedName>
        <fullName evidence="2">Uncharacterized protein</fullName>
    </submittedName>
</protein>
<sequence length="76" mass="8200">MNAGKQPGHQTKSHNKIVSSKPAGATRGKTAPKTKTPWTMDAQKRIHSKEAITGGGQVRKDSLTAHVTKRVAENKK</sequence>
<dbReference type="RefSeq" id="WP_195876726.1">
    <property type="nucleotide sequence ID" value="NZ_JADOEL010000033.1"/>
</dbReference>
<keyword evidence="3" id="KW-1185">Reference proteome</keyword>